<dbReference type="PANTHER" id="PTHR46471:SF8">
    <property type="entry name" value="CHITIN DEACETYLASE"/>
    <property type="match status" value="1"/>
</dbReference>
<evidence type="ECO:0000256" key="1">
    <source>
        <dbReference type="ARBA" id="ARBA00001941"/>
    </source>
</evidence>
<evidence type="ECO:0000256" key="6">
    <source>
        <dbReference type="ARBA" id="ARBA00023277"/>
    </source>
</evidence>
<comment type="caution">
    <text evidence="12">The sequence shown here is derived from an EMBL/GenBank/DDBJ whole genome shotgun (WGS) entry which is preliminary data.</text>
</comment>
<dbReference type="GO" id="GO:0005975">
    <property type="term" value="P:carbohydrate metabolic process"/>
    <property type="evidence" value="ECO:0007669"/>
    <property type="project" value="InterPro"/>
</dbReference>
<keyword evidence="6" id="KW-0119">Carbohydrate metabolism</keyword>
<feature type="compositionally biased region" description="Low complexity" evidence="9">
    <location>
        <begin position="532"/>
        <end position="556"/>
    </location>
</feature>
<feature type="domain" description="Chitin-binding type-1" evidence="10">
    <location>
        <begin position="382"/>
        <end position="429"/>
    </location>
</feature>
<keyword evidence="13" id="KW-1185">Reference proteome</keyword>
<evidence type="ECO:0000259" key="11">
    <source>
        <dbReference type="PROSITE" id="PS51677"/>
    </source>
</evidence>
<feature type="domain" description="Chitin-binding type-1" evidence="10">
    <location>
        <begin position="66"/>
        <end position="112"/>
    </location>
</feature>
<evidence type="ECO:0000256" key="7">
    <source>
        <dbReference type="ARBA" id="ARBA00023285"/>
    </source>
</evidence>
<name>A0A9W9D6J5_9PLEO</name>
<feature type="disulfide bond" evidence="8">
    <location>
        <begin position="78"/>
        <end position="90"/>
    </location>
</feature>
<dbReference type="OrthoDB" id="407355at2759"/>
<dbReference type="PROSITE" id="PS51677">
    <property type="entry name" value="NODB"/>
    <property type="match status" value="1"/>
</dbReference>
<dbReference type="PROSITE" id="PS50941">
    <property type="entry name" value="CHIT_BIND_I_2"/>
    <property type="match status" value="3"/>
</dbReference>
<proteinExistence type="predicted"/>
<dbReference type="SUPFAM" id="SSF88713">
    <property type="entry name" value="Glycoside hydrolase/deacetylase"/>
    <property type="match status" value="1"/>
</dbReference>
<gene>
    <name evidence="12" type="ORF">N0V91_005611</name>
</gene>
<feature type="disulfide bond" evidence="8">
    <location>
        <begin position="83"/>
        <end position="97"/>
    </location>
</feature>
<dbReference type="Gene3D" id="3.20.20.370">
    <property type="entry name" value="Glycoside hydrolase/deacetylase"/>
    <property type="match status" value="1"/>
</dbReference>
<dbReference type="EMBL" id="JAPEVA010000039">
    <property type="protein sequence ID" value="KAJ4404875.1"/>
    <property type="molecule type" value="Genomic_DNA"/>
</dbReference>
<feature type="region of interest" description="Disordered" evidence="9">
    <location>
        <begin position="348"/>
        <end position="382"/>
    </location>
</feature>
<feature type="compositionally biased region" description="Low complexity" evidence="9">
    <location>
        <begin position="583"/>
        <end position="619"/>
    </location>
</feature>
<dbReference type="InterPro" id="IPR036861">
    <property type="entry name" value="Endochitinase-like_sf"/>
</dbReference>
<organism evidence="12 13">
    <name type="scientific">Didymella pomorum</name>
    <dbReference type="NCBI Taxonomy" id="749634"/>
    <lineage>
        <taxon>Eukaryota</taxon>
        <taxon>Fungi</taxon>
        <taxon>Dikarya</taxon>
        <taxon>Ascomycota</taxon>
        <taxon>Pezizomycotina</taxon>
        <taxon>Dothideomycetes</taxon>
        <taxon>Pleosporomycetidae</taxon>
        <taxon>Pleosporales</taxon>
        <taxon>Pleosporineae</taxon>
        <taxon>Didymellaceae</taxon>
        <taxon>Didymella</taxon>
    </lineage>
</organism>
<dbReference type="GO" id="GO:0008061">
    <property type="term" value="F:chitin binding"/>
    <property type="evidence" value="ECO:0007669"/>
    <property type="project" value="UniProtKB-UniRule"/>
</dbReference>
<reference evidence="12" key="1">
    <citation type="submission" date="2022-10" db="EMBL/GenBank/DDBJ databases">
        <title>Tapping the CABI collections for fungal endophytes: first genome assemblies for Collariella, Neodidymelliopsis, Ascochyta clinopodiicola, Didymella pomorum, Didymosphaeria variabile, Neocosmospora piperis and Neocucurbitaria cava.</title>
        <authorList>
            <person name="Hill R."/>
        </authorList>
    </citation>
    <scope>NUCLEOTIDE SEQUENCE</scope>
    <source>
        <strain evidence="12">IMI 355091</strain>
    </source>
</reference>
<dbReference type="PANTHER" id="PTHR46471">
    <property type="entry name" value="CHITIN DEACETYLASE"/>
    <property type="match status" value="1"/>
</dbReference>
<dbReference type="Proteomes" id="UP001140510">
    <property type="component" value="Unassembled WGS sequence"/>
</dbReference>
<dbReference type="Pfam" id="PF00187">
    <property type="entry name" value="Chitin_bind_1"/>
    <property type="match status" value="2"/>
</dbReference>
<accession>A0A9W9D6J5</accession>
<evidence type="ECO:0000313" key="13">
    <source>
        <dbReference type="Proteomes" id="UP001140510"/>
    </source>
</evidence>
<keyword evidence="8" id="KW-1015">Disulfide bond</keyword>
<feature type="compositionally biased region" description="Polar residues" evidence="9">
    <location>
        <begin position="562"/>
        <end position="577"/>
    </location>
</feature>
<sequence length="819" mass="84229">MRFSEVFAASSVASLVAAHGGIQGAPKLFGLPNDIKIRMPSPRAARAAAAMEGPHHIQARQGGDANNRCGPDFGNAVCAAGYCCSGAGYCGNTAEHCNAPDCLFNYGPGCDANKTPAGATTRNDVRTQKGSVSYGGAGIYACRKPGTVAITYDDGPYIYTDEVLNKFNAAGFKATFFVTGINIGKGAIDEKWAPVIKRMVAEGHQVASHTWSHQDLSQITEAQVYDQMVKNEMAIRNIIGKYPTYMRPPYSSCEATCQSVMQKLGYVVSYFDLDTDDYNQLTPVKIETAKNNFRTAVNGANPSSQSKLAIAHDIHELTALNLTVTMIETLQARGFKGVTMGECMNEPEANWYRDSTPATPGSSTTRTSTGPTSTPTGTVSTDGTCGTQGKNQICIGSEFGNCCSQYGYCGKSTDHCGTGCNTLFGNCGTNANPSSAPTATSTSAPQPTGALKTSTDGSCGSSSGFTCVGFIHDGAKSECCSQYGWCGASTDHCGTGCNPLAGNCGSVSSSVSSSVALSSSAPVSSTDITSSLAASTPSVTSTTVQSSSAATPSVSTDKSGDKSSTISSVHTDSTSASDKQEISTATSVSPSSSSAVSVSKQEEYSSTVSSVSPDVTSSATDKHESATTSSVYPDITSSATDKHESATTSSVYPDITSSASDKHESSTASSISPASSLSSTVPTTPSQTSSIHADDHSTEQSSSAASSTPVASSTGDYKASSSTADYSATSSTGYPTTFASSVKPTSATPSTTSSTPTPTPSKPVSKDGKCGGENGQTCAGYKNAFGFKLECCCRTSGRCSADPWACTAGCDKKNGKCWY</sequence>
<evidence type="ECO:0000259" key="10">
    <source>
        <dbReference type="PROSITE" id="PS50941"/>
    </source>
</evidence>
<evidence type="ECO:0000256" key="5">
    <source>
        <dbReference type="ARBA" id="ARBA00022801"/>
    </source>
</evidence>
<dbReference type="InterPro" id="IPR002509">
    <property type="entry name" value="NODB_dom"/>
</dbReference>
<dbReference type="InterPro" id="IPR011330">
    <property type="entry name" value="Glyco_hydro/deAcase_b/a-brl"/>
</dbReference>
<evidence type="ECO:0000256" key="3">
    <source>
        <dbReference type="ARBA" id="ARBA00022723"/>
    </source>
</evidence>
<keyword evidence="4" id="KW-0732">Signal</keyword>
<evidence type="ECO:0000256" key="2">
    <source>
        <dbReference type="ARBA" id="ARBA00022669"/>
    </source>
</evidence>
<keyword evidence="2 8" id="KW-0147">Chitin-binding</keyword>
<dbReference type="GO" id="GO:0016810">
    <property type="term" value="F:hydrolase activity, acting on carbon-nitrogen (but not peptide) bonds"/>
    <property type="evidence" value="ECO:0007669"/>
    <property type="project" value="InterPro"/>
</dbReference>
<comment type="caution">
    <text evidence="8">Lacks conserved residue(s) required for the propagation of feature annotation.</text>
</comment>
<comment type="cofactor">
    <cofactor evidence="1">
        <name>Co(2+)</name>
        <dbReference type="ChEBI" id="CHEBI:48828"/>
    </cofactor>
</comment>
<protein>
    <recommendedName>
        <fullName evidence="14">Carbohydrate esterase family 4 protein</fullName>
    </recommendedName>
</protein>
<feature type="domain" description="Chitin-binding type-1" evidence="10">
    <location>
        <begin position="456"/>
        <end position="506"/>
    </location>
</feature>
<feature type="compositionally biased region" description="Polar residues" evidence="9">
    <location>
        <begin position="646"/>
        <end position="659"/>
    </location>
</feature>
<feature type="domain" description="NodB homology" evidence="11">
    <location>
        <begin position="146"/>
        <end position="338"/>
    </location>
</feature>
<feature type="disulfide bond" evidence="8">
    <location>
        <begin position="402"/>
        <end position="416"/>
    </location>
</feature>
<feature type="disulfide bond" evidence="8">
    <location>
        <begin position="69"/>
        <end position="84"/>
    </location>
</feature>
<feature type="region of interest" description="Disordered" evidence="9">
    <location>
        <begin position="532"/>
        <end position="769"/>
    </location>
</feature>
<evidence type="ECO:0000256" key="9">
    <source>
        <dbReference type="SAM" id="MobiDB-lite"/>
    </source>
</evidence>
<keyword evidence="3" id="KW-0479">Metal-binding</keyword>
<dbReference type="GO" id="GO:0046872">
    <property type="term" value="F:metal ion binding"/>
    <property type="evidence" value="ECO:0007669"/>
    <property type="project" value="UniProtKB-KW"/>
</dbReference>
<dbReference type="SUPFAM" id="SSF57016">
    <property type="entry name" value="Plant lectins/antimicrobial peptides"/>
    <property type="match status" value="3"/>
</dbReference>
<dbReference type="InterPro" id="IPR001002">
    <property type="entry name" value="Chitin-bd_1"/>
</dbReference>
<dbReference type="Gene3D" id="3.30.60.10">
    <property type="entry name" value="Endochitinase-like"/>
    <property type="match status" value="3"/>
</dbReference>
<feature type="compositionally biased region" description="Low complexity" evidence="9">
    <location>
        <begin position="739"/>
        <end position="756"/>
    </location>
</feature>
<evidence type="ECO:0000256" key="4">
    <source>
        <dbReference type="ARBA" id="ARBA00022729"/>
    </source>
</evidence>
<feature type="compositionally biased region" description="Low complexity" evidence="9">
    <location>
        <begin position="355"/>
        <end position="382"/>
    </location>
</feature>
<feature type="compositionally biased region" description="Low complexity" evidence="9">
    <location>
        <begin position="699"/>
        <end position="732"/>
    </location>
</feature>
<dbReference type="SMART" id="SM00270">
    <property type="entry name" value="ChtBD1"/>
    <property type="match status" value="3"/>
</dbReference>
<keyword evidence="7" id="KW-0170">Cobalt</keyword>
<dbReference type="Pfam" id="PF01522">
    <property type="entry name" value="Polysacc_deac_1"/>
    <property type="match status" value="1"/>
</dbReference>
<feature type="compositionally biased region" description="Polar residues" evidence="9">
    <location>
        <begin position="626"/>
        <end position="639"/>
    </location>
</feature>
<feature type="disulfide bond" evidence="8">
    <location>
        <begin position="479"/>
        <end position="493"/>
    </location>
</feature>
<dbReference type="CDD" id="cd11618">
    <property type="entry name" value="ChtBD1_1"/>
    <property type="match status" value="2"/>
</dbReference>
<dbReference type="CDD" id="cd10951">
    <property type="entry name" value="CE4_ClCDA_like"/>
    <property type="match status" value="1"/>
</dbReference>
<dbReference type="AlphaFoldDB" id="A0A9W9D6J5"/>
<feature type="compositionally biased region" description="Low complexity" evidence="9">
    <location>
        <begin position="666"/>
        <end position="690"/>
    </location>
</feature>
<keyword evidence="5" id="KW-0378">Hydrolase</keyword>
<evidence type="ECO:0008006" key="14">
    <source>
        <dbReference type="Google" id="ProtNLM"/>
    </source>
</evidence>
<evidence type="ECO:0000256" key="8">
    <source>
        <dbReference type="PROSITE-ProRule" id="PRU00261"/>
    </source>
</evidence>
<evidence type="ECO:0000313" key="12">
    <source>
        <dbReference type="EMBL" id="KAJ4404875.1"/>
    </source>
</evidence>
<dbReference type="CDD" id="cd00035">
    <property type="entry name" value="ChtBD1"/>
    <property type="match status" value="1"/>
</dbReference>